<evidence type="ECO:0000313" key="1">
    <source>
        <dbReference type="EMBL" id="RCK80195.1"/>
    </source>
</evidence>
<dbReference type="EMBL" id="QOQW01000007">
    <property type="protein sequence ID" value="RCK80195.1"/>
    <property type="molecule type" value="Genomic_DNA"/>
</dbReference>
<name>A0A367ZPX6_9BACT</name>
<gene>
    <name evidence="1" type="ORF">OZSIB_3377</name>
</gene>
<organism evidence="1 2">
    <name type="scientific">Candidatus Ozemobacter sibiricus</name>
    <dbReference type="NCBI Taxonomy" id="2268124"/>
    <lineage>
        <taxon>Bacteria</taxon>
        <taxon>Candidatus Ozemobacteria</taxon>
        <taxon>Candidatus Ozemobacterales</taxon>
        <taxon>Candidatus Ozemobacteraceae</taxon>
        <taxon>Candidatus Ozemobacter</taxon>
    </lineage>
</organism>
<reference evidence="1 2" key="1">
    <citation type="submission" date="2018-05" db="EMBL/GenBank/DDBJ databases">
        <title>A metagenomic window into the 2 km-deep terrestrial subsurface aquifer revealed taxonomically and functionally diverse microbial community comprising novel uncultured bacterial lineages.</title>
        <authorList>
            <person name="Kadnikov V.V."/>
            <person name="Mardanov A.V."/>
            <person name="Beletsky A.V."/>
            <person name="Banks D."/>
            <person name="Pimenov N.V."/>
            <person name="Frank Y.A."/>
            <person name="Karnachuk O.V."/>
            <person name="Ravin N.V."/>
        </authorList>
    </citation>
    <scope>NUCLEOTIDE SEQUENCE [LARGE SCALE GENOMIC DNA]</scope>
    <source>
        <strain evidence="1">BY5</strain>
    </source>
</reference>
<accession>A0A367ZPX6</accession>
<sequence length="320" mass="36393">MSRHAFHAVVVLFLVALTIPLEGQPVTPGSFGYVNVAEALALHPLMARFDIKAGRFELAALGAKEARDRGALRQELVDRRNTLVKQREATVKSLDELDQAFQKDLGELSDLQARLNALPATARTPLLNEYNRKKGIIDRKYWQRRNELQEDLKLADHALAELDKETQVLHLTTMEETQKAFKLMLDDVYQAIDVVASHYQVPFVFNSSFAIDRVPGTPQFTPENPMKSYFAATLEGAAEDVLYKHGTDGRPPLFMTFRAWTGAQRWAFRTCYDPRLDKMFIKGGVNMTPAVVHHIYQKYKVAKLHSEVIQKYLEAEAKNY</sequence>
<comment type="caution">
    <text evidence="1">The sequence shown here is derived from an EMBL/GenBank/DDBJ whole genome shotgun (WGS) entry which is preliminary data.</text>
</comment>
<dbReference type="AlphaFoldDB" id="A0A367ZPX6"/>
<proteinExistence type="predicted"/>
<evidence type="ECO:0000313" key="2">
    <source>
        <dbReference type="Proteomes" id="UP000252355"/>
    </source>
</evidence>
<dbReference type="Proteomes" id="UP000252355">
    <property type="component" value="Unassembled WGS sequence"/>
</dbReference>
<protein>
    <submittedName>
        <fullName evidence="1">Uncharacterized protein</fullName>
    </submittedName>
</protein>